<dbReference type="AlphaFoldDB" id="A0A7X0VIF9"/>
<dbReference type="Gene3D" id="3.30.457.10">
    <property type="entry name" value="Copper amine oxidase-like, N-terminal domain"/>
    <property type="match status" value="1"/>
</dbReference>
<protein>
    <submittedName>
        <fullName evidence="3">Copper amine oxidase N-terminal domain-containing protein</fullName>
    </submittedName>
</protein>
<proteinExistence type="predicted"/>
<evidence type="ECO:0000313" key="4">
    <source>
        <dbReference type="Proteomes" id="UP000547209"/>
    </source>
</evidence>
<dbReference type="RefSeq" id="WP_185673015.1">
    <property type="nucleotide sequence ID" value="NZ_JACJVP010000064.1"/>
</dbReference>
<dbReference type="SUPFAM" id="SSF54427">
    <property type="entry name" value="NTF2-like"/>
    <property type="match status" value="2"/>
</dbReference>
<dbReference type="EMBL" id="JACJVP010000064">
    <property type="protein sequence ID" value="MBB6675157.1"/>
    <property type="molecule type" value="Genomic_DNA"/>
</dbReference>
<reference evidence="3 4" key="1">
    <citation type="submission" date="2020-08" db="EMBL/GenBank/DDBJ databases">
        <title>Cohnella phylogeny.</title>
        <authorList>
            <person name="Dunlap C."/>
        </authorList>
    </citation>
    <scope>NUCLEOTIDE SEQUENCE [LARGE SCALE GENOMIC DNA]</scope>
    <source>
        <strain evidence="3 4">DSM 28246</strain>
    </source>
</reference>
<keyword evidence="4" id="KW-1185">Reference proteome</keyword>
<gene>
    <name evidence="3" type="ORF">H7C19_31295</name>
</gene>
<feature type="signal peptide" evidence="1">
    <location>
        <begin position="1"/>
        <end position="23"/>
    </location>
</feature>
<dbReference type="Gene3D" id="3.10.450.50">
    <property type="match status" value="1"/>
</dbReference>
<evidence type="ECO:0000259" key="2">
    <source>
        <dbReference type="Pfam" id="PF07833"/>
    </source>
</evidence>
<accession>A0A7X0VIF9</accession>
<comment type="caution">
    <text evidence="3">The sequence shown here is derived from an EMBL/GenBank/DDBJ whole genome shotgun (WGS) entry which is preliminary data.</text>
</comment>
<sequence>MKKWWIGWTAAAALLASAGTASVGTTSAAAKDQPIQVKLNGSALQFETAPVIVEGRVYVAFRPLFKQLGYTVEYAEATKRIKAKSDQRELEMTVGGADALVGGQSVPIDGQLKVINGSTFIGVKFLGSLSDKKVSWQPESRTVAMVDNVPVNPQEAALYPVLEKLATAEAAADADAMVSLFADDSPQKAEMADALKAQFQETKTATSFVSKEIRAFSDQEATLVTVEETKKVSGGFYPNNRSEVQYTLHPGADGQWRIYMVEVLSTEFTNIDELLAHPATLPSEDEAAIKALLDKQAAASNAENLEDYLATMFYTDDVTQEDVAEQLQQVFDDYDAKLTLDKVVVADYNGSDRATLLFVATTEVNADGQTVKNSVTVANAVQKQNGQWLLDPVAQELSVKPIS</sequence>
<dbReference type="SUPFAM" id="SSF55383">
    <property type="entry name" value="Copper amine oxidase, domain N"/>
    <property type="match status" value="1"/>
</dbReference>
<feature type="chain" id="PRO_5038810302" evidence="1">
    <location>
        <begin position="24"/>
        <end position="403"/>
    </location>
</feature>
<name>A0A7X0VIF9_9BACL</name>
<dbReference type="InterPro" id="IPR032710">
    <property type="entry name" value="NTF2-like_dom_sf"/>
</dbReference>
<dbReference type="InterPro" id="IPR036582">
    <property type="entry name" value="Mao_N_sf"/>
</dbReference>
<evidence type="ECO:0000256" key="1">
    <source>
        <dbReference type="SAM" id="SignalP"/>
    </source>
</evidence>
<dbReference type="InterPro" id="IPR012854">
    <property type="entry name" value="Cu_amine_oxidase-like_N"/>
</dbReference>
<dbReference type="Proteomes" id="UP000547209">
    <property type="component" value="Unassembled WGS sequence"/>
</dbReference>
<evidence type="ECO:0000313" key="3">
    <source>
        <dbReference type="EMBL" id="MBB6675157.1"/>
    </source>
</evidence>
<keyword evidence="1" id="KW-0732">Signal</keyword>
<dbReference type="Pfam" id="PF07833">
    <property type="entry name" value="Cu_amine_oxidN1"/>
    <property type="match status" value="1"/>
</dbReference>
<organism evidence="3 4">
    <name type="scientific">Cohnella nanjingensis</name>
    <dbReference type="NCBI Taxonomy" id="1387779"/>
    <lineage>
        <taxon>Bacteria</taxon>
        <taxon>Bacillati</taxon>
        <taxon>Bacillota</taxon>
        <taxon>Bacilli</taxon>
        <taxon>Bacillales</taxon>
        <taxon>Paenibacillaceae</taxon>
        <taxon>Cohnella</taxon>
    </lineage>
</organism>
<feature type="domain" description="Copper amine oxidase-like N-terminal" evidence="2">
    <location>
        <begin position="39"/>
        <end position="144"/>
    </location>
</feature>